<protein>
    <recommendedName>
        <fullName evidence="1">peptidyl-tRNA hydrolase</fullName>
        <ecNumber evidence="1">3.1.1.29</ecNumber>
    </recommendedName>
</protein>
<proteinExistence type="predicted"/>
<dbReference type="InterPro" id="IPR023476">
    <property type="entry name" value="Pep_tRNA_hydro_II_dom_sf"/>
</dbReference>
<comment type="catalytic activity">
    <reaction evidence="3">
        <text>an N-acyl-L-alpha-aminoacyl-tRNA + H2O = an N-acyl-L-amino acid + a tRNA + H(+)</text>
        <dbReference type="Rhea" id="RHEA:54448"/>
        <dbReference type="Rhea" id="RHEA-COMP:10123"/>
        <dbReference type="Rhea" id="RHEA-COMP:13883"/>
        <dbReference type="ChEBI" id="CHEBI:15377"/>
        <dbReference type="ChEBI" id="CHEBI:15378"/>
        <dbReference type="ChEBI" id="CHEBI:59874"/>
        <dbReference type="ChEBI" id="CHEBI:78442"/>
        <dbReference type="ChEBI" id="CHEBI:138191"/>
        <dbReference type="EC" id="3.1.1.29"/>
    </reaction>
</comment>
<accession>A0A820LFT0</accession>
<evidence type="ECO:0000313" key="5">
    <source>
        <dbReference type="Proteomes" id="UP000663836"/>
    </source>
</evidence>
<dbReference type="Proteomes" id="UP000663836">
    <property type="component" value="Unassembled WGS sequence"/>
</dbReference>
<evidence type="ECO:0000256" key="2">
    <source>
        <dbReference type="ARBA" id="ARBA00022801"/>
    </source>
</evidence>
<dbReference type="GO" id="GO:0004045">
    <property type="term" value="F:peptidyl-tRNA hydrolase activity"/>
    <property type="evidence" value="ECO:0007669"/>
    <property type="project" value="UniProtKB-EC"/>
</dbReference>
<evidence type="ECO:0000256" key="1">
    <source>
        <dbReference type="ARBA" id="ARBA00013260"/>
    </source>
</evidence>
<dbReference type="Pfam" id="PF01981">
    <property type="entry name" value="PTH2"/>
    <property type="match status" value="1"/>
</dbReference>
<dbReference type="EC" id="3.1.1.29" evidence="1"/>
<comment type="caution">
    <text evidence="4">The sequence shown here is derived from an EMBL/GenBank/DDBJ whole genome shotgun (WGS) entry which is preliminary data.</text>
</comment>
<feature type="non-terminal residue" evidence="4">
    <location>
        <position position="1"/>
    </location>
</feature>
<keyword evidence="2" id="KW-0378">Hydrolase</keyword>
<dbReference type="SUPFAM" id="SSF102462">
    <property type="entry name" value="Peptidyl-tRNA hydrolase II"/>
    <property type="match status" value="1"/>
</dbReference>
<organism evidence="4 5">
    <name type="scientific">Rotaria sordida</name>
    <dbReference type="NCBI Taxonomy" id="392033"/>
    <lineage>
        <taxon>Eukaryota</taxon>
        <taxon>Metazoa</taxon>
        <taxon>Spiralia</taxon>
        <taxon>Gnathifera</taxon>
        <taxon>Rotifera</taxon>
        <taxon>Eurotatoria</taxon>
        <taxon>Bdelloidea</taxon>
        <taxon>Philodinida</taxon>
        <taxon>Philodinidae</taxon>
        <taxon>Rotaria</taxon>
    </lineage>
</organism>
<evidence type="ECO:0000256" key="3">
    <source>
        <dbReference type="ARBA" id="ARBA00048707"/>
    </source>
</evidence>
<dbReference type="AlphaFoldDB" id="A0A820LFT0"/>
<dbReference type="InterPro" id="IPR002833">
    <property type="entry name" value="PTH2"/>
</dbReference>
<gene>
    <name evidence="4" type="ORF">JBS370_LOCUS42078</name>
</gene>
<evidence type="ECO:0000313" key="4">
    <source>
        <dbReference type="EMBL" id="CAF4355924.1"/>
    </source>
</evidence>
<dbReference type="Gene3D" id="3.40.1490.10">
    <property type="entry name" value="Bit1"/>
    <property type="match status" value="1"/>
</dbReference>
<sequence length="19" mass="2058">MVLVVRNDLKMGKGKVAAQ</sequence>
<reference evidence="4" key="1">
    <citation type="submission" date="2021-02" db="EMBL/GenBank/DDBJ databases">
        <authorList>
            <person name="Nowell W R."/>
        </authorList>
    </citation>
    <scope>NUCLEOTIDE SEQUENCE</scope>
</reference>
<name>A0A820LFT0_9BILA</name>
<dbReference type="EMBL" id="CAJOBD010052488">
    <property type="protein sequence ID" value="CAF4355924.1"/>
    <property type="molecule type" value="Genomic_DNA"/>
</dbReference>